<dbReference type="AlphaFoldDB" id="A0A4Z2DBS3"/>
<dbReference type="Proteomes" id="UP000311919">
    <property type="component" value="Unassembled WGS sequence"/>
</dbReference>
<feature type="compositionally biased region" description="Polar residues" evidence="5">
    <location>
        <begin position="753"/>
        <end position="765"/>
    </location>
</feature>
<dbReference type="InterPro" id="IPR013083">
    <property type="entry name" value="Znf_RING/FYVE/PHD"/>
</dbReference>
<dbReference type="EMBL" id="SKCS01000182">
    <property type="protein sequence ID" value="TNN13879.1"/>
    <property type="molecule type" value="Genomic_DNA"/>
</dbReference>
<feature type="compositionally biased region" description="Basic and acidic residues" evidence="5">
    <location>
        <begin position="906"/>
        <end position="916"/>
    </location>
</feature>
<name>A0A4Z2DBS3_SCHJA</name>
<keyword evidence="2 4" id="KW-0863">Zinc-finger</keyword>
<dbReference type="Pfam" id="PF00628">
    <property type="entry name" value="PHD"/>
    <property type="match status" value="1"/>
</dbReference>
<organism evidence="7 8">
    <name type="scientific">Schistosoma japonicum</name>
    <name type="common">Blood fluke</name>
    <dbReference type="NCBI Taxonomy" id="6182"/>
    <lineage>
        <taxon>Eukaryota</taxon>
        <taxon>Metazoa</taxon>
        <taxon>Spiralia</taxon>
        <taxon>Lophotrochozoa</taxon>
        <taxon>Platyhelminthes</taxon>
        <taxon>Trematoda</taxon>
        <taxon>Digenea</taxon>
        <taxon>Strigeidida</taxon>
        <taxon>Schistosomatoidea</taxon>
        <taxon>Schistosomatidae</taxon>
        <taxon>Schistosoma</taxon>
    </lineage>
</organism>
<gene>
    <name evidence="7" type="ORF">EWB00_002585</name>
</gene>
<feature type="compositionally biased region" description="Acidic residues" evidence="5">
    <location>
        <begin position="894"/>
        <end position="905"/>
    </location>
</feature>
<feature type="compositionally biased region" description="Basic residues" evidence="5">
    <location>
        <begin position="766"/>
        <end position="789"/>
    </location>
</feature>
<evidence type="ECO:0000256" key="1">
    <source>
        <dbReference type="ARBA" id="ARBA00022723"/>
    </source>
</evidence>
<evidence type="ECO:0000256" key="2">
    <source>
        <dbReference type="ARBA" id="ARBA00022771"/>
    </source>
</evidence>
<dbReference type="InterPro" id="IPR019786">
    <property type="entry name" value="Zinc_finger_PHD-type_CS"/>
</dbReference>
<dbReference type="GO" id="GO:0042393">
    <property type="term" value="F:histone binding"/>
    <property type="evidence" value="ECO:0007669"/>
    <property type="project" value="TreeGrafter"/>
</dbReference>
<feature type="region of interest" description="Disordered" evidence="5">
    <location>
        <begin position="530"/>
        <end position="599"/>
    </location>
</feature>
<feature type="region of interest" description="Disordered" evidence="5">
    <location>
        <begin position="624"/>
        <end position="923"/>
    </location>
</feature>
<dbReference type="InterPro" id="IPR019787">
    <property type="entry name" value="Znf_PHD-finger"/>
</dbReference>
<dbReference type="InterPro" id="IPR001965">
    <property type="entry name" value="Znf_PHD"/>
</dbReference>
<dbReference type="STRING" id="6182.A0A4Z2DBS3"/>
<dbReference type="SUPFAM" id="SSF57903">
    <property type="entry name" value="FYVE/PHD zinc finger"/>
    <property type="match status" value="1"/>
</dbReference>
<feature type="domain" description="PHD-type" evidence="6">
    <location>
        <begin position="396"/>
        <end position="446"/>
    </location>
</feature>
<dbReference type="OrthoDB" id="10055895at2759"/>
<dbReference type="InterPro" id="IPR011011">
    <property type="entry name" value="Znf_FYVE_PHD"/>
</dbReference>
<evidence type="ECO:0000256" key="5">
    <source>
        <dbReference type="SAM" id="MobiDB-lite"/>
    </source>
</evidence>
<evidence type="ECO:0000313" key="8">
    <source>
        <dbReference type="Proteomes" id="UP000311919"/>
    </source>
</evidence>
<proteinExistence type="predicted"/>
<dbReference type="CDD" id="cd15543">
    <property type="entry name" value="PHD_RSF1"/>
    <property type="match status" value="1"/>
</dbReference>
<feature type="compositionally biased region" description="Basic residues" evidence="5">
    <location>
        <begin position="560"/>
        <end position="577"/>
    </location>
</feature>
<reference evidence="7 8" key="1">
    <citation type="submission" date="2019-03" db="EMBL/GenBank/DDBJ databases">
        <title>An improved genome assembly of the fluke Schistosoma japonicum.</title>
        <authorList>
            <person name="Hu W."/>
            <person name="Luo F."/>
            <person name="Yin M."/>
            <person name="Mo X."/>
            <person name="Sun C."/>
            <person name="Wu Q."/>
            <person name="Zhu B."/>
            <person name="Xiang M."/>
            <person name="Wang J."/>
            <person name="Wang Y."/>
            <person name="Zhang T."/>
            <person name="Xu B."/>
            <person name="Zheng H."/>
            <person name="Feng Z."/>
        </authorList>
    </citation>
    <scope>NUCLEOTIDE SEQUENCE [LARGE SCALE GENOMIC DNA]</scope>
    <source>
        <strain evidence="7">HuSjv2</strain>
        <tissue evidence="7">Worms</tissue>
    </source>
</reference>
<dbReference type="PANTHER" id="PTHR14296">
    <property type="entry name" value="REMODELING AND SPACING FACTOR 1"/>
    <property type="match status" value="1"/>
</dbReference>
<evidence type="ECO:0000313" key="7">
    <source>
        <dbReference type="EMBL" id="TNN13879.1"/>
    </source>
</evidence>
<accession>A0A4Z2DBS3</accession>
<feature type="compositionally biased region" description="Basic residues" evidence="5">
    <location>
        <begin position="279"/>
        <end position="292"/>
    </location>
</feature>
<dbReference type="GO" id="GO:0008270">
    <property type="term" value="F:zinc ion binding"/>
    <property type="evidence" value="ECO:0007669"/>
    <property type="project" value="UniProtKB-KW"/>
</dbReference>
<dbReference type="Gene3D" id="3.30.40.10">
    <property type="entry name" value="Zinc/RING finger domain, C3HC4 (zinc finger)"/>
    <property type="match status" value="1"/>
</dbReference>
<comment type="caution">
    <text evidence="7">The sequence shown here is derived from an EMBL/GenBank/DDBJ whole genome shotgun (WGS) entry which is preliminary data.</text>
</comment>
<dbReference type="EMBL" id="SKCS01000182">
    <property type="protein sequence ID" value="TNN13878.1"/>
    <property type="molecule type" value="Genomic_DNA"/>
</dbReference>
<dbReference type="EMBL" id="SKCS01000182">
    <property type="protein sequence ID" value="TNN13876.1"/>
    <property type="molecule type" value="Genomic_DNA"/>
</dbReference>
<evidence type="ECO:0000256" key="4">
    <source>
        <dbReference type="PROSITE-ProRule" id="PRU00146"/>
    </source>
</evidence>
<feature type="compositionally biased region" description="Acidic residues" evidence="5">
    <location>
        <begin position="582"/>
        <end position="592"/>
    </location>
</feature>
<dbReference type="GO" id="GO:0045892">
    <property type="term" value="P:negative regulation of DNA-templated transcription"/>
    <property type="evidence" value="ECO:0007669"/>
    <property type="project" value="TreeGrafter"/>
</dbReference>
<feature type="compositionally biased region" description="Basic and acidic residues" evidence="5">
    <location>
        <begin position="676"/>
        <end position="686"/>
    </location>
</feature>
<feature type="compositionally biased region" description="Polar residues" evidence="5">
    <location>
        <begin position="874"/>
        <end position="885"/>
    </location>
</feature>
<evidence type="ECO:0000256" key="3">
    <source>
        <dbReference type="ARBA" id="ARBA00022833"/>
    </source>
</evidence>
<protein>
    <submittedName>
        <fullName evidence="7">Remodeling and spacing factor 1 isoform 1</fullName>
    </submittedName>
</protein>
<keyword evidence="1" id="KW-0479">Metal-binding</keyword>
<sequence>MRDLIEELKGAFSEDEKLESVFKKKRVTSDKSNLKDHLANLIQDDIASPELQISKNDENSTISPELSSNEDFKLTATPLLTSTCYQKPAIHSVDMLLAFSKPEDSIKTESQENVGLDEIVSGNEGKVNRNVDEVQAFEVEPKCSGANEECQIKPECTTELVLKPDDNYNEYMDRNTESLAVGQYTPILSNNEPKKSRKHNSNKSCFENASNEQDLRRSSRQRKPVQVFNIQPTQSKRSKLPTLVTDSTVNNENDKPRKQKIPIVKIHLAANGHVIDKSQKRKKKRHRKKPRKGSNPWAYGTSSSDSDAEDDSFEKVLMQHLSVDSDDSNSRSRKKAGKHINSEWSDAPESDFDPSGLDIQSDADSVTDGRNLARQKRLQKKFESNSSTHCNVDEKEEPCQICFKSHLPDWILLCDRCDLGHHAMCLSPPLHVIPEGDWFCPRCQHTALISALNETITVLETESKKRNIWKRMQERLNFVNISMTNILGDDDSDCTKRKNKKGKTLRNTQKDNVKYAYDDLCSDDENKAMVPVSHSDEESGNSNTDSGVDGKSHGNPNKDHRFRHKSLVQTSRPRRVKFREESSEESVSESDSEPLPYRNTRQRQVKYKISEAFKELDEALEADEKYQEEKQRKQKRKASGNFNQVDAENDIDDSELNGHTPKRSHGKDLSNILGPDWKEFEVDTLKSHQKKRRISDLSSSSSSELSDEDIVSGKTRRNSRTKDEDFKPSSSEVSESEDDIESRKYISSDEFEQASSDNSWLATTRRNSRSLRGNPRKKKQSNYFRRSRKPVPYFEDSDEDSDRAALRTRRCTRAVVSYRESNDDSENGSSEAPITSRCSIRRVLDDDEEADVKMDKTNANRSPTPLSLNLKAKSAQSKRTLLKSSSDSDYQPFDNDDDQEDDSQGNDERQSKEVHTKPIPKIISIKTKTIAESQPDNSNHQHSTPELIISETSDIDNSLFKDSTKSISFETVDCKIESANNIVTNSFTKSVDYLNGNNYDNDEEVEDEADECLPARNLQSHLSPNFHKQIPETKPCISPDIF</sequence>
<dbReference type="GO" id="GO:0031213">
    <property type="term" value="C:RSF complex"/>
    <property type="evidence" value="ECO:0007669"/>
    <property type="project" value="InterPro"/>
</dbReference>
<dbReference type="PROSITE" id="PS50016">
    <property type="entry name" value="ZF_PHD_2"/>
    <property type="match status" value="1"/>
</dbReference>
<feature type="compositionally biased region" description="Polar residues" evidence="5">
    <location>
        <begin position="202"/>
        <end position="212"/>
    </location>
</feature>
<keyword evidence="8" id="KW-1185">Reference proteome</keyword>
<feature type="compositionally biased region" description="Basic and acidic residues" evidence="5">
    <location>
        <begin position="548"/>
        <end position="559"/>
    </location>
</feature>
<dbReference type="PROSITE" id="PS01359">
    <property type="entry name" value="ZF_PHD_1"/>
    <property type="match status" value="1"/>
</dbReference>
<keyword evidence="3" id="KW-0862">Zinc</keyword>
<evidence type="ECO:0000259" key="6">
    <source>
        <dbReference type="PROSITE" id="PS50016"/>
    </source>
</evidence>
<dbReference type="PANTHER" id="PTHR14296:SF16">
    <property type="entry name" value="REMODELING AND SPACING FACTOR 1"/>
    <property type="match status" value="1"/>
</dbReference>
<feature type="region of interest" description="Disordered" evidence="5">
    <location>
        <begin position="182"/>
        <end position="368"/>
    </location>
</feature>
<dbReference type="SMART" id="SM00249">
    <property type="entry name" value="PHD"/>
    <property type="match status" value="1"/>
</dbReference>
<dbReference type="InterPro" id="IPR028938">
    <property type="entry name" value="Rsf1-like"/>
</dbReference>